<gene>
    <name evidence="1" type="ORF">GA0070603_5806</name>
</gene>
<dbReference type="GeneID" id="43282416"/>
<dbReference type="InterPro" id="IPR006175">
    <property type="entry name" value="YjgF/YER057c/UK114"/>
</dbReference>
<accession>A0A1C6VXQ9</accession>
<dbReference type="Proteomes" id="UP000198605">
    <property type="component" value="Unassembled WGS sequence"/>
</dbReference>
<dbReference type="CDD" id="cd06154">
    <property type="entry name" value="YjgF_YER057c_UK114_like_6"/>
    <property type="match status" value="1"/>
</dbReference>
<dbReference type="InterPro" id="IPR035959">
    <property type="entry name" value="RutC-like_sf"/>
</dbReference>
<dbReference type="EMBL" id="FMIB01000002">
    <property type="protein sequence ID" value="SCL71129.1"/>
    <property type="molecule type" value="Genomic_DNA"/>
</dbReference>
<organism evidence="1 2">
    <name type="scientific">Micromonospora chersina</name>
    <dbReference type="NCBI Taxonomy" id="47854"/>
    <lineage>
        <taxon>Bacteria</taxon>
        <taxon>Bacillati</taxon>
        <taxon>Actinomycetota</taxon>
        <taxon>Actinomycetes</taxon>
        <taxon>Micromonosporales</taxon>
        <taxon>Micromonosporaceae</taxon>
        <taxon>Micromonospora</taxon>
    </lineage>
</organism>
<dbReference type="AlphaFoldDB" id="A0A1C6VXQ9"/>
<dbReference type="Pfam" id="PF01042">
    <property type="entry name" value="Ribonuc_L-PSP"/>
    <property type="match status" value="1"/>
</dbReference>
<proteinExistence type="predicted"/>
<dbReference type="RefSeq" id="WP_244282637.1">
    <property type="nucleotide sequence ID" value="NZ_FMIB01000002.1"/>
</dbReference>
<dbReference type="PANTHER" id="PTHR43857:SF1">
    <property type="entry name" value="YJGH FAMILY PROTEIN"/>
    <property type="match status" value="1"/>
</dbReference>
<protein>
    <submittedName>
        <fullName evidence="1">Enamine deaminase RidA, house cleaning of reactive enamine intermediates, YjgF/YER057c/UK114 family</fullName>
    </submittedName>
</protein>
<dbReference type="SUPFAM" id="SSF55298">
    <property type="entry name" value="YjgF-like"/>
    <property type="match status" value="1"/>
</dbReference>
<name>A0A1C6VXQ9_9ACTN</name>
<evidence type="ECO:0000313" key="2">
    <source>
        <dbReference type="Proteomes" id="UP000198605"/>
    </source>
</evidence>
<evidence type="ECO:0000313" key="1">
    <source>
        <dbReference type="EMBL" id="SCL71129.1"/>
    </source>
</evidence>
<reference evidence="2" key="1">
    <citation type="submission" date="2016-06" db="EMBL/GenBank/DDBJ databases">
        <authorList>
            <person name="Varghese N."/>
            <person name="Submissions Spin"/>
        </authorList>
    </citation>
    <scope>NUCLEOTIDE SEQUENCE [LARGE SCALE GENOMIC DNA]</scope>
    <source>
        <strain evidence="2">DSM 44151</strain>
    </source>
</reference>
<keyword evidence="2" id="KW-1185">Reference proteome</keyword>
<dbReference type="PANTHER" id="PTHR43857">
    <property type="entry name" value="BLR7761 PROTEIN"/>
    <property type="match status" value="1"/>
</dbReference>
<sequence>MTAVAGDSAPSAPDVPAVTRLGSGGPWEALYGYCRVVRAGQLAITAGCTSTVDGRVAHVGDAAAQTAQAIRIGLDALAEVGAEPADVVRTRMYVTDRMYADEVGRAHNAVFGAVRPVATMVVVAGLIDPEHLVEVELEAWLGDR</sequence>
<dbReference type="STRING" id="47854.GA0070603_5806"/>
<dbReference type="Gene3D" id="3.30.1330.40">
    <property type="entry name" value="RutC-like"/>
    <property type="match status" value="1"/>
</dbReference>